<evidence type="ECO:0000313" key="3">
    <source>
        <dbReference type="Proteomes" id="UP000298313"/>
    </source>
</evidence>
<keyword evidence="3" id="KW-1185">Reference proteome</keyword>
<dbReference type="AlphaFoldDB" id="A0A4R9BF78"/>
<dbReference type="Pfam" id="PF00535">
    <property type="entry name" value="Glycos_transf_2"/>
    <property type="match status" value="1"/>
</dbReference>
<organism evidence="2 3">
    <name type="scientific">Cryobacterium fucosi</name>
    <dbReference type="NCBI Taxonomy" id="1259157"/>
    <lineage>
        <taxon>Bacteria</taxon>
        <taxon>Bacillati</taxon>
        <taxon>Actinomycetota</taxon>
        <taxon>Actinomycetes</taxon>
        <taxon>Micrococcales</taxon>
        <taxon>Microbacteriaceae</taxon>
        <taxon>Cryobacterium</taxon>
    </lineage>
</organism>
<dbReference type="PANTHER" id="PTHR43685">
    <property type="entry name" value="GLYCOSYLTRANSFERASE"/>
    <property type="match status" value="1"/>
</dbReference>
<dbReference type="OrthoDB" id="153025at2"/>
<dbReference type="Proteomes" id="UP000298313">
    <property type="component" value="Unassembled WGS sequence"/>
</dbReference>
<keyword evidence="2" id="KW-0808">Transferase</keyword>
<dbReference type="InterPro" id="IPR029044">
    <property type="entry name" value="Nucleotide-diphossugar_trans"/>
</dbReference>
<sequence length="287" mass="30686">MMSARWLPVAASGSTRSSDMVDAVLVVLPTLGRRMESLRDALESVAAQRAEVNLRLVVVLPVAATEARSLAVTFGADLVDDPKRGLAAAMNAGVAARSGETFYVGLGDDDLLRPHGIKTLIGLASRRENTVVAYGACDYIDGESRIIGTNRVGKLASIVLAWGPNLIPHPGALINLDALEKVGGFAEDRPYTMDLDAFLRLKRIGGFVSTKESVSAFRWHADSLTVADRKTSATEALDVKRNYLTGPVRKISLIWLGPISLATLAAGEIVSWRARRLSRQSHNGAAG</sequence>
<evidence type="ECO:0000259" key="1">
    <source>
        <dbReference type="Pfam" id="PF00535"/>
    </source>
</evidence>
<dbReference type="SUPFAM" id="SSF53448">
    <property type="entry name" value="Nucleotide-diphospho-sugar transferases"/>
    <property type="match status" value="1"/>
</dbReference>
<proteinExistence type="predicted"/>
<evidence type="ECO:0000313" key="2">
    <source>
        <dbReference type="EMBL" id="TFD82675.1"/>
    </source>
</evidence>
<dbReference type="InterPro" id="IPR001173">
    <property type="entry name" value="Glyco_trans_2-like"/>
</dbReference>
<gene>
    <name evidence="2" type="ORF">E3T48_01615</name>
</gene>
<accession>A0A4R9BF78</accession>
<dbReference type="Gene3D" id="3.90.550.10">
    <property type="entry name" value="Spore Coat Polysaccharide Biosynthesis Protein SpsA, Chain A"/>
    <property type="match status" value="1"/>
</dbReference>
<dbReference type="InterPro" id="IPR050834">
    <property type="entry name" value="Glycosyltransf_2"/>
</dbReference>
<name>A0A4R9BF78_9MICO</name>
<comment type="caution">
    <text evidence="2">The sequence shown here is derived from an EMBL/GenBank/DDBJ whole genome shotgun (WGS) entry which is preliminary data.</text>
</comment>
<feature type="domain" description="Glycosyltransferase 2-like" evidence="1">
    <location>
        <begin position="26"/>
        <end position="149"/>
    </location>
</feature>
<dbReference type="GO" id="GO:0016740">
    <property type="term" value="F:transferase activity"/>
    <property type="evidence" value="ECO:0007669"/>
    <property type="project" value="UniProtKB-KW"/>
</dbReference>
<dbReference type="EMBL" id="SOHH01000020">
    <property type="protein sequence ID" value="TFD82675.1"/>
    <property type="molecule type" value="Genomic_DNA"/>
</dbReference>
<protein>
    <submittedName>
        <fullName evidence="2">Glycosyltransferase</fullName>
    </submittedName>
</protein>
<reference evidence="2 3" key="1">
    <citation type="submission" date="2019-03" db="EMBL/GenBank/DDBJ databases">
        <title>Genomics of glacier-inhabiting Cryobacterium strains.</title>
        <authorList>
            <person name="Liu Q."/>
            <person name="Xin Y.-H."/>
        </authorList>
    </citation>
    <scope>NUCLEOTIDE SEQUENCE [LARGE SCALE GENOMIC DNA]</scope>
    <source>
        <strain evidence="2 3">Hh4</strain>
    </source>
</reference>
<dbReference type="PANTHER" id="PTHR43685:SF2">
    <property type="entry name" value="GLYCOSYLTRANSFERASE 2-LIKE DOMAIN-CONTAINING PROTEIN"/>
    <property type="match status" value="1"/>
</dbReference>